<feature type="region of interest" description="Disordered" evidence="1">
    <location>
        <begin position="44"/>
        <end position="72"/>
    </location>
</feature>
<protein>
    <submittedName>
        <fullName evidence="3">Multiheme c-type cytochrome</fullName>
    </submittedName>
</protein>
<dbReference type="RefSeq" id="WP_284720348.1">
    <property type="nucleotide sequence ID" value="NZ_JARZHI010000006.1"/>
</dbReference>
<dbReference type="Pfam" id="PF13435">
    <property type="entry name" value="Cytochrome_C554"/>
    <property type="match status" value="1"/>
</dbReference>
<dbReference type="SUPFAM" id="SSF48695">
    <property type="entry name" value="Multiheme cytochromes"/>
    <property type="match status" value="1"/>
</dbReference>
<dbReference type="Proteomes" id="UP001160301">
    <property type="component" value="Unassembled WGS sequence"/>
</dbReference>
<organism evidence="3 4">
    <name type="scientific">Polyangium sorediatum</name>
    <dbReference type="NCBI Taxonomy" id="889274"/>
    <lineage>
        <taxon>Bacteria</taxon>
        <taxon>Pseudomonadati</taxon>
        <taxon>Myxococcota</taxon>
        <taxon>Polyangia</taxon>
        <taxon>Polyangiales</taxon>
        <taxon>Polyangiaceae</taxon>
        <taxon>Polyangium</taxon>
    </lineage>
</organism>
<feature type="region of interest" description="Disordered" evidence="1">
    <location>
        <begin position="1"/>
        <end position="23"/>
    </location>
</feature>
<evidence type="ECO:0000256" key="1">
    <source>
        <dbReference type="SAM" id="MobiDB-lite"/>
    </source>
</evidence>
<sequence>MGVVQADDHGRRGAEAAHEKGRDAIRPVQVTALLACTFACNPSAPPGGSERAGTNLEAPASPDKPALEPPRPRAFPADRCGECHGMLHAEWKTSGHARARSSPLYVAMRDRSKNASCEGCHAPLATLTDPAERAVDEGVTCEACHAIRDVGEAAAEPRYSFDLQGNRKFGPYCDGKDNYFHRMGCAPWFRDARVCGGCHTFSMPLADGKSLPIINEYAEWRASSFSVSGTACQECHMPPEVTHAATGSERKVRVGHHGFMGEKGELVRKALGIVASATDRAGTLVVSVVLKNEGAGHAVPSGLPGRQVVVRVQALDEKGHAQAREERTIGRVLVDEAGREVPFYAARAEKSDERIAAGESRTFTFELDAPRAGSLVIEVAWRSVSPALAEALGVPAEERTMGKIEMPFGGKRSGKGREHLPKTVVARP</sequence>
<accession>A0ABT6NNL7</accession>
<comment type="caution">
    <text evidence="3">The sequence shown here is derived from an EMBL/GenBank/DDBJ whole genome shotgun (WGS) entry which is preliminary data.</text>
</comment>
<dbReference type="Gene3D" id="1.10.1130.10">
    <property type="entry name" value="Flavocytochrome C3, Chain A"/>
    <property type="match status" value="1"/>
</dbReference>
<feature type="region of interest" description="Disordered" evidence="1">
    <location>
        <begin position="405"/>
        <end position="428"/>
    </location>
</feature>
<name>A0ABT6NNL7_9BACT</name>
<keyword evidence="4" id="KW-1185">Reference proteome</keyword>
<gene>
    <name evidence="3" type="ORF">QHF89_10395</name>
</gene>
<dbReference type="InterPro" id="IPR036280">
    <property type="entry name" value="Multihaem_cyt_sf"/>
</dbReference>
<feature type="domain" description="Cytochrome c-552/4" evidence="2">
    <location>
        <begin position="80"/>
        <end position="145"/>
    </location>
</feature>
<evidence type="ECO:0000313" key="4">
    <source>
        <dbReference type="Proteomes" id="UP001160301"/>
    </source>
</evidence>
<proteinExistence type="predicted"/>
<dbReference type="InterPro" id="IPR023155">
    <property type="entry name" value="Cyt_c-552/4"/>
</dbReference>
<evidence type="ECO:0000313" key="3">
    <source>
        <dbReference type="EMBL" id="MDI1429909.1"/>
    </source>
</evidence>
<reference evidence="3 4" key="1">
    <citation type="submission" date="2023-04" db="EMBL/GenBank/DDBJ databases">
        <title>The genome sequence of Polyangium sorediatum DSM14670.</title>
        <authorList>
            <person name="Zhang X."/>
        </authorList>
    </citation>
    <scope>NUCLEOTIDE SEQUENCE [LARGE SCALE GENOMIC DNA]</scope>
    <source>
        <strain evidence="3 4">DSM 14670</strain>
    </source>
</reference>
<evidence type="ECO:0000259" key="2">
    <source>
        <dbReference type="Pfam" id="PF13435"/>
    </source>
</evidence>
<dbReference type="EMBL" id="JARZHI010000006">
    <property type="protein sequence ID" value="MDI1429909.1"/>
    <property type="molecule type" value="Genomic_DNA"/>
</dbReference>